<keyword evidence="2" id="KW-1185">Reference proteome</keyword>
<evidence type="ECO:0008006" key="3">
    <source>
        <dbReference type="Google" id="ProtNLM"/>
    </source>
</evidence>
<comment type="caution">
    <text evidence="1">The sequence shown here is derived from an EMBL/GenBank/DDBJ whole genome shotgun (WGS) entry which is preliminary data.</text>
</comment>
<protein>
    <recommendedName>
        <fullName evidence="3">Deoxyguanosinetriphosphate triphosphohydrolase</fullName>
    </recommendedName>
</protein>
<dbReference type="SUPFAM" id="SSF109604">
    <property type="entry name" value="HD-domain/PDEase-like"/>
    <property type="match status" value="1"/>
</dbReference>
<evidence type="ECO:0000313" key="1">
    <source>
        <dbReference type="EMBL" id="NRQ43258.1"/>
    </source>
</evidence>
<dbReference type="Proteomes" id="UP000523161">
    <property type="component" value="Unassembled WGS sequence"/>
</dbReference>
<accession>A0A7Y5ELJ0</accession>
<dbReference type="AlphaFoldDB" id="A0A7Y5ELJ0"/>
<dbReference type="EMBL" id="JABSOD010000010">
    <property type="protein sequence ID" value="NRQ43258.1"/>
    <property type="molecule type" value="Genomic_DNA"/>
</dbReference>
<dbReference type="RefSeq" id="WP_173501495.1">
    <property type="nucleotide sequence ID" value="NZ_JABSOD010000010.1"/>
</dbReference>
<dbReference type="Gene3D" id="1.10.3550.10">
    <property type="entry name" value="eoxyguanosinetriphosphate triphosphohydrolase domain-like"/>
    <property type="match status" value="1"/>
</dbReference>
<gene>
    <name evidence="1" type="ORF">HRH59_11955</name>
</gene>
<dbReference type="InterPro" id="IPR023293">
    <property type="entry name" value="dGTP_triP_hydro_central_sf"/>
</dbReference>
<reference evidence="1 2" key="1">
    <citation type="submission" date="2020-06" db="EMBL/GenBank/DDBJ databases">
        <title>Rheinheimera sp. nov., a marine bacterium isolated from coastal.</title>
        <authorList>
            <person name="Yu Q."/>
            <person name="Qi Y."/>
            <person name="Pu J."/>
        </authorList>
    </citation>
    <scope>NUCLEOTIDE SEQUENCE [LARGE SCALE GENOMIC DNA]</scope>
    <source>
        <strain evidence="1 2">YQF-2</strain>
    </source>
</reference>
<organism evidence="1 2">
    <name type="scientific">Rheinheimera lutimaris</name>
    <dbReference type="NCBI Taxonomy" id="2740584"/>
    <lineage>
        <taxon>Bacteria</taxon>
        <taxon>Pseudomonadati</taxon>
        <taxon>Pseudomonadota</taxon>
        <taxon>Gammaproteobacteria</taxon>
        <taxon>Chromatiales</taxon>
        <taxon>Chromatiaceae</taxon>
        <taxon>Rheinheimera</taxon>
    </lineage>
</organism>
<dbReference type="InterPro" id="IPR027432">
    <property type="entry name" value="dGTP_triphosphohydrolase_C"/>
</dbReference>
<evidence type="ECO:0000313" key="2">
    <source>
        <dbReference type="Proteomes" id="UP000523161"/>
    </source>
</evidence>
<sequence>MEAADDFCYAIIDLEDGISMGILSWSEVYKIIEPALDKTDIEEFEKSFATLSNGRKMSILRGLIIQKFVDAGAKAFIDNQHDFLNGDIFKSKKDLISLCSPEVKEAVNAAKDLAKSKLFKHPRKIELEIGAYNTLATLLENIIEAIVEYIDNTGDDKNISSKSKRILDLVGRDTFSPEVRAYIKAENKDKNIATYHGIMRGLDFICGMTDHYANYLAQQFNGMGIFR</sequence>
<dbReference type="Gene3D" id="1.10.3410.10">
    <property type="entry name" value="putative deoxyguanosinetriphosphate triphosphohydrolase like domain"/>
    <property type="match status" value="1"/>
</dbReference>
<name>A0A7Y5ELJ0_9GAMM</name>
<proteinExistence type="predicted"/>